<dbReference type="AlphaFoldDB" id="A0A175WG53"/>
<dbReference type="EMBL" id="LCTW02000013">
    <property type="protein sequence ID" value="KXX82479.1"/>
    <property type="molecule type" value="Genomic_DNA"/>
</dbReference>
<comment type="caution">
    <text evidence="5">The sequence shown here is derived from an EMBL/GenBank/DDBJ whole genome shotgun (WGS) entry which is preliminary data.</text>
</comment>
<dbReference type="SUPFAM" id="SSF53335">
    <property type="entry name" value="S-adenosyl-L-methionine-dependent methyltransferases"/>
    <property type="match status" value="1"/>
</dbReference>
<dbReference type="Gene3D" id="3.40.50.150">
    <property type="entry name" value="Vaccinia Virus protein VP39"/>
    <property type="match status" value="1"/>
</dbReference>
<protein>
    <submittedName>
        <fullName evidence="5">Thiol methyltransferase 2</fullName>
    </submittedName>
</protein>
<dbReference type="CDD" id="cd02440">
    <property type="entry name" value="AdoMet_MTases"/>
    <property type="match status" value="1"/>
</dbReference>
<evidence type="ECO:0000256" key="3">
    <source>
        <dbReference type="ARBA" id="ARBA00022679"/>
    </source>
</evidence>
<organism evidence="5 6">
    <name type="scientific">Madurella mycetomatis</name>
    <dbReference type="NCBI Taxonomy" id="100816"/>
    <lineage>
        <taxon>Eukaryota</taxon>
        <taxon>Fungi</taxon>
        <taxon>Dikarya</taxon>
        <taxon>Ascomycota</taxon>
        <taxon>Pezizomycotina</taxon>
        <taxon>Sordariomycetes</taxon>
        <taxon>Sordariomycetidae</taxon>
        <taxon>Sordariales</taxon>
        <taxon>Sordariales incertae sedis</taxon>
        <taxon>Madurella</taxon>
    </lineage>
</organism>
<evidence type="ECO:0000256" key="1">
    <source>
        <dbReference type="ARBA" id="ARBA00022553"/>
    </source>
</evidence>
<dbReference type="Pfam" id="PF05724">
    <property type="entry name" value="TPMT"/>
    <property type="match status" value="1"/>
</dbReference>
<dbReference type="InterPro" id="IPR029063">
    <property type="entry name" value="SAM-dependent_MTases_sf"/>
</dbReference>
<dbReference type="OrthoDB" id="276151at2759"/>
<dbReference type="GO" id="GO:0032259">
    <property type="term" value="P:methylation"/>
    <property type="evidence" value="ECO:0007669"/>
    <property type="project" value="UniProtKB-KW"/>
</dbReference>
<dbReference type="Proteomes" id="UP000078237">
    <property type="component" value="Unassembled WGS sequence"/>
</dbReference>
<dbReference type="PROSITE" id="PS51585">
    <property type="entry name" value="SAM_MT_TPMT"/>
    <property type="match status" value="1"/>
</dbReference>
<gene>
    <name evidence="5" type="ORF">MMYC01_201226</name>
</gene>
<dbReference type="PANTHER" id="PTHR32183">
    <property type="match status" value="1"/>
</dbReference>
<proteinExistence type="predicted"/>
<sequence>MSTSDDAAPGRLVAHFANRDRQTHNSAWSELWESDHNHIWDRGKPSPPLVDFISSRPDIIAQLGGGRPKALVPGCGRGYDVAMLALHGFDVVGLDVSQKAVDAARTYAEAELSRPSAYNFAEGSEKRQVLGPPGTANFVCDDFFQRGWEAKYFAACDDGGFDLIYDYTFLCALLPEMRKDWAKRMRELLRPTGLLVCLEFPLYKDLTAPGPPWGLLGVHWNLLAEGGDGKVDGSATETDSGRGPFERVAYIKPPRSYEIGRGTDMLSVWTPKK</sequence>
<evidence type="ECO:0000256" key="4">
    <source>
        <dbReference type="ARBA" id="ARBA00022691"/>
    </source>
</evidence>
<dbReference type="GO" id="GO:0008757">
    <property type="term" value="F:S-adenosylmethionine-dependent methyltransferase activity"/>
    <property type="evidence" value="ECO:0007669"/>
    <property type="project" value="InterPro"/>
</dbReference>
<keyword evidence="1" id="KW-0597">Phosphoprotein</keyword>
<evidence type="ECO:0000313" key="5">
    <source>
        <dbReference type="EMBL" id="KXX82479.1"/>
    </source>
</evidence>
<evidence type="ECO:0000313" key="6">
    <source>
        <dbReference type="Proteomes" id="UP000078237"/>
    </source>
</evidence>
<accession>A0A175WG53</accession>
<dbReference type="InterPro" id="IPR008854">
    <property type="entry name" value="TPMT"/>
</dbReference>
<keyword evidence="2 5" id="KW-0489">Methyltransferase</keyword>
<dbReference type="STRING" id="100816.A0A175WG53"/>
<dbReference type="VEuPathDB" id="FungiDB:MMYC01_201226"/>
<evidence type="ECO:0000256" key="2">
    <source>
        <dbReference type="ARBA" id="ARBA00022603"/>
    </source>
</evidence>
<keyword evidence="3" id="KW-0808">Transferase</keyword>
<name>A0A175WG53_9PEZI</name>
<reference evidence="5 6" key="1">
    <citation type="journal article" date="2016" name="Genome Announc.">
        <title>Genome Sequence of Madurella mycetomatis mm55, Isolated from a Human Mycetoma Case in Sudan.</title>
        <authorList>
            <person name="Smit S."/>
            <person name="Derks M.F."/>
            <person name="Bervoets S."/>
            <person name="Fahal A."/>
            <person name="van Leeuwen W."/>
            <person name="van Belkum A."/>
            <person name="van de Sande W.W."/>
        </authorList>
    </citation>
    <scope>NUCLEOTIDE SEQUENCE [LARGE SCALE GENOMIC DNA]</scope>
    <source>
        <strain evidence="6">mm55</strain>
    </source>
</reference>
<keyword evidence="4" id="KW-0949">S-adenosyl-L-methionine</keyword>
<keyword evidence="6" id="KW-1185">Reference proteome</keyword>
<dbReference type="PANTHER" id="PTHR32183:SF6">
    <property type="entry name" value="CYSTEINE SULFINATE DESULFINASE_CYSTEINE DESULFURASE AND RELATED ENZYMES"/>
    <property type="match status" value="1"/>
</dbReference>